<proteinExistence type="predicted"/>
<gene>
    <name evidence="1" type="ORF">GQ588_00445</name>
</gene>
<accession>A0A857DG40</accession>
<dbReference type="EMBL" id="CP046996">
    <property type="protein sequence ID" value="QGZ99244.1"/>
    <property type="molecule type" value="Genomic_DNA"/>
</dbReference>
<name>A0A857DG40_9FIRM</name>
<reference evidence="1 2" key="1">
    <citation type="submission" date="2019-12" db="EMBL/GenBank/DDBJ databases">
        <title>Sequence classification of anaerobic respiratory reductive dehalogenases: First we see many, then we see few.</title>
        <authorList>
            <person name="Molenda O."/>
            <person name="Puentes Jacome L.A."/>
            <person name="Cao X."/>
            <person name="Nesbo C.L."/>
            <person name="Tang S."/>
            <person name="Morson N."/>
            <person name="Patron J."/>
            <person name="Lomheim L."/>
            <person name="Wishart D.S."/>
            <person name="Edwards E.A."/>
        </authorList>
    </citation>
    <scope>NUCLEOTIDE SEQUENCE [LARGE SCALE GENOMIC DNA]</scope>
    <source>
        <strain evidence="1 2">12DCA</strain>
    </source>
</reference>
<evidence type="ECO:0000313" key="1">
    <source>
        <dbReference type="EMBL" id="QGZ99244.1"/>
    </source>
</evidence>
<protein>
    <recommendedName>
        <fullName evidence="3">4-vinyl reductase 4VR domain-containing protein</fullName>
    </recommendedName>
</protein>
<dbReference type="Pfam" id="PF19620">
    <property type="entry name" value="DUF6125"/>
    <property type="match status" value="1"/>
</dbReference>
<organism evidence="1 2">
    <name type="scientific">Dehalobacter restrictus</name>
    <dbReference type="NCBI Taxonomy" id="55583"/>
    <lineage>
        <taxon>Bacteria</taxon>
        <taxon>Bacillati</taxon>
        <taxon>Bacillota</taxon>
        <taxon>Clostridia</taxon>
        <taxon>Eubacteriales</taxon>
        <taxon>Desulfitobacteriaceae</taxon>
        <taxon>Dehalobacter</taxon>
    </lineage>
</organism>
<sequence>MLKAEKIDDLTKEELLELNKIYAKNWLAHDGLWFQSIEQKYGMDIAIDMDREAWRKFTVIEARRLIDFLGLEKNSGIAGLKKALSFRLYSTLNEDEIVVKEKNVLIYRVKTCRVQHAREKKGLSDFPCKSVGVIEYSLFAKAIDKRFETEVLSCHPDITNADYNCIWKFTLKEQVNNI</sequence>
<evidence type="ECO:0008006" key="3">
    <source>
        <dbReference type="Google" id="ProtNLM"/>
    </source>
</evidence>
<evidence type="ECO:0000313" key="2">
    <source>
        <dbReference type="Proteomes" id="UP000430508"/>
    </source>
</evidence>
<dbReference type="AlphaFoldDB" id="A0A857DG40"/>
<dbReference type="RefSeq" id="WP_021315159.1">
    <property type="nucleotide sequence ID" value="NZ_CP046996.1"/>
</dbReference>
<dbReference type="Proteomes" id="UP000430508">
    <property type="component" value="Chromosome"/>
</dbReference>